<feature type="binding site" evidence="6">
    <location>
        <position position="177"/>
    </location>
    <ligand>
        <name>substrate</name>
    </ligand>
</feature>
<feature type="active site" description="Nucleophile" evidence="5">
    <location>
        <position position="249"/>
    </location>
</feature>
<proteinExistence type="inferred from homology"/>
<dbReference type="PIRSF" id="PIRSF028973">
    <property type="entry name" value="Scavenger_mRNA_decap_enz"/>
    <property type="match status" value="1"/>
</dbReference>
<evidence type="ECO:0000256" key="2">
    <source>
        <dbReference type="ARBA" id="ARBA00010208"/>
    </source>
</evidence>
<dbReference type="GO" id="GO:0005634">
    <property type="term" value="C:nucleus"/>
    <property type="evidence" value="ECO:0007669"/>
    <property type="project" value="TreeGrafter"/>
</dbReference>
<dbReference type="EMBL" id="NBII01000001">
    <property type="protein sequence ID" value="PAV23534.1"/>
    <property type="molecule type" value="Genomic_DNA"/>
</dbReference>
<dbReference type="OrthoDB" id="10264956at2759"/>
<dbReference type="Gene3D" id="3.30.200.40">
    <property type="entry name" value="Scavenger mRNA decapping enzyme, N-terminal domain"/>
    <property type="match status" value="1"/>
</dbReference>
<dbReference type="Pfam" id="PF05652">
    <property type="entry name" value="DcpS"/>
    <property type="match status" value="1"/>
</dbReference>
<dbReference type="SUPFAM" id="SSF102860">
    <property type="entry name" value="mRNA decapping enzyme DcpS N-terminal domain"/>
    <property type="match status" value="1"/>
</dbReference>
<dbReference type="SUPFAM" id="SSF54197">
    <property type="entry name" value="HIT-like"/>
    <property type="match status" value="1"/>
</dbReference>
<evidence type="ECO:0000256" key="1">
    <source>
        <dbReference type="ARBA" id="ARBA00004496"/>
    </source>
</evidence>
<dbReference type="PROSITE" id="PS00892">
    <property type="entry name" value="HIT_1"/>
    <property type="match status" value="1"/>
</dbReference>
<accession>A0A286UVF5</accession>
<dbReference type="Proteomes" id="UP000217199">
    <property type="component" value="Unassembled WGS sequence"/>
</dbReference>
<dbReference type="GO" id="GO:0000932">
    <property type="term" value="C:P-body"/>
    <property type="evidence" value="ECO:0007669"/>
    <property type="project" value="TreeGrafter"/>
</dbReference>
<dbReference type="FunCoup" id="A0A286UVF5">
    <property type="interactions" value="443"/>
</dbReference>
<dbReference type="InterPro" id="IPR011145">
    <property type="entry name" value="Scavenger_mRNA_decap_enz_N"/>
</dbReference>
<evidence type="ECO:0000256" key="6">
    <source>
        <dbReference type="PIRSR" id="PIRSR028973-2"/>
    </source>
</evidence>
<dbReference type="GO" id="GO:0000340">
    <property type="term" value="F:RNA 7-methylguanosine cap binding"/>
    <property type="evidence" value="ECO:0007669"/>
    <property type="project" value="TreeGrafter"/>
</dbReference>
<evidence type="ECO:0000313" key="8">
    <source>
        <dbReference type="Proteomes" id="UP000217199"/>
    </source>
</evidence>
<comment type="caution">
    <text evidence="7">The sequence shown here is derived from an EMBL/GenBank/DDBJ whole genome shotgun (WGS) entry which is preliminary data.</text>
</comment>
<reference evidence="7 8" key="1">
    <citation type="journal article" date="2017" name="Mol. Ecol.">
        <title>Comparative and population genomic landscape of Phellinus noxius: A hypervariable fungus causing root rot in trees.</title>
        <authorList>
            <person name="Chung C.L."/>
            <person name="Lee T.J."/>
            <person name="Akiba M."/>
            <person name="Lee H.H."/>
            <person name="Kuo T.H."/>
            <person name="Liu D."/>
            <person name="Ke H.M."/>
            <person name="Yokoi T."/>
            <person name="Roa M.B."/>
            <person name="Lu M.J."/>
            <person name="Chang Y.Y."/>
            <person name="Ann P.J."/>
            <person name="Tsai J.N."/>
            <person name="Chen C.Y."/>
            <person name="Tzean S.S."/>
            <person name="Ota Y."/>
            <person name="Hattori T."/>
            <person name="Sahashi N."/>
            <person name="Liou R.F."/>
            <person name="Kikuchi T."/>
            <person name="Tsai I.J."/>
        </authorList>
    </citation>
    <scope>NUCLEOTIDE SEQUENCE [LARGE SCALE GENOMIC DNA]</scope>
    <source>
        <strain evidence="7 8">FFPRI411160</strain>
    </source>
</reference>
<dbReference type="GO" id="GO:0000290">
    <property type="term" value="P:deadenylation-dependent decapping of nuclear-transcribed mRNA"/>
    <property type="evidence" value="ECO:0007669"/>
    <property type="project" value="InterPro"/>
</dbReference>
<dbReference type="InParanoid" id="A0A286UVF5"/>
<dbReference type="PANTHER" id="PTHR12978:SF0">
    <property type="entry name" value="M7GPPPX DIPHOSPHATASE"/>
    <property type="match status" value="1"/>
</dbReference>
<evidence type="ECO:0000256" key="3">
    <source>
        <dbReference type="ARBA" id="ARBA00022490"/>
    </source>
</evidence>
<dbReference type="STRING" id="2282107.A0A286UVF5"/>
<feature type="binding site" evidence="6">
    <location>
        <position position="156"/>
    </location>
    <ligand>
        <name>substrate</name>
    </ligand>
</feature>
<gene>
    <name evidence="7" type="ORF">PNOK_0060200</name>
</gene>
<keyword evidence="8" id="KW-1185">Reference proteome</keyword>
<dbReference type="GO" id="GO:0016787">
    <property type="term" value="F:hydrolase activity"/>
    <property type="evidence" value="ECO:0007669"/>
    <property type="project" value="InterPro"/>
</dbReference>
<dbReference type="InterPro" id="IPR019808">
    <property type="entry name" value="Histidine_triad_CS"/>
</dbReference>
<dbReference type="PANTHER" id="PTHR12978">
    <property type="entry name" value="HISTIDINE TRIAD HIT PROTEIN MEMBER"/>
    <property type="match status" value="1"/>
</dbReference>
<comment type="subcellular location">
    <subcellularLocation>
        <location evidence="1">Cytoplasm</location>
    </subcellularLocation>
</comment>
<keyword evidence="3" id="KW-0963">Cytoplasm</keyword>
<keyword evidence="4" id="KW-0597">Phosphoprotein</keyword>
<dbReference type="InterPro" id="IPR036265">
    <property type="entry name" value="HIT-like_sf"/>
</dbReference>
<dbReference type="Gene3D" id="3.30.428.10">
    <property type="entry name" value="HIT-like"/>
    <property type="match status" value="1"/>
</dbReference>
<dbReference type="InterPro" id="IPR008594">
    <property type="entry name" value="DcpS/DCS2"/>
</dbReference>
<sequence length="316" mass="35968">MTTTDKGFLGNLENLRGFVLERVLNEDPVSHFVTLLGTLPSPVGPSAAIVRIERLPFPSDHTDKIIELLQDIKFIESTDIYSWLLAWFTKHESLPDAKINIICPATETHIRKYSKQLNSIVQETPELYATIVKPYIQSFPASRTQWVTNILTGVSEADKVLYRDDTSIEGGFLILPDMKWDLINVSTLYLTALTLKEGIYTLRDLRREHLPMLRGIRREATRIVKERWGLDAGSLRFYVHYQPSYYHFHVHIVNANFVGIPGMSIGQAHLLEDLISLIELSPPEGPTLLEKMTFTYGLGEQHGLFESLKAAQKQIH</sequence>
<protein>
    <submittedName>
        <fullName evidence="7">Scavenger mRNA decapping enzyme</fullName>
    </submittedName>
</protein>
<dbReference type="AlphaFoldDB" id="A0A286UVF5"/>
<feature type="binding site" evidence="6">
    <location>
        <position position="179"/>
    </location>
    <ligand>
        <name>substrate</name>
    </ligand>
</feature>
<evidence type="ECO:0000313" key="7">
    <source>
        <dbReference type="EMBL" id="PAV23534.1"/>
    </source>
</evidence>
<evidence type="ECO:0000256" key="5">
    <source>
        <dbReference type="PIRSR" id="PIRSR028973-1"/>
    </source>
</evidence>
<evidence type="ECO:0000256" key="4">
    <source>
        <dbReference type="ARBA" id="ARBA00022553"/>
    </source>
</evidence>
<name>A0A286UVF5_9AGAM</name>
<feature type="binding site" evidence="6">
    <location>
        <begin position="240"/>
        <end position="251"/>
    </location>
    <ligand>
        <name>substrate</name>
    </ligand>
</feature>
<feature type="binding site" evidence="6">
    <location>
        <position position="146"/>
    </location>
    <ligand>
        <name>substrate</name>
    </ligand>
</feature>
<dbReference type="Pfam" id="PF11969">
    <property type="entry name" value="DcpS_C"/>
    <property type="match status" value="1"/>
</dbReference>
<organism evidence="7 8">
    <name type="scientific">Pyrrhoderma noxium</name>
    <dbReference type="NCBI Taxonomy" id="2282107"/>
    <lineage>
        <taxon>Eukaryota</taxon>
        <taxon>Fungi</taxon>
        <taxon>Dikarya</taxon>
        <taxon>Basidiomycota</taxon>
        <taxon>Agaricomycotina</taxon>
        <taxon>Agaricomycetes</taxon>
        <taxon>Hymenochaetales</taxon>
        <taxon>Hymenochaetaceae</taxon>
        <taxon>Pyrrhoderma</taxon>
    </lineage>
</organism>
<comment type="similarity">
    <text evidence="2">Belongs to the HIT family.</text>
</comment>